<evidence type="ECO:0000313" key="2">
    <source>
        <dbReference type="Proteomes" id="UP000613160"/>
    </source>
</evidence>
<dbReference type="AlphaFoldDB" id="A0A917D9J6"/>
<name>A0A917D9J6_9HYPH</name>
<comment type="caution">
    <text evidence="1">The sequence shown here is derived from an EMBL/GenBank/DDBJ whole genome shotgun (WGS) entry which is preliminary data.</text>
</comment>
<gene>
    <name evidence="1" type="ORF">GCM10011335_16170</name>
</gene>
<organism evidence="1 2">
    <name type="scientific">Aureimonas glaciei</name>
    <dbReference type="NCBI Taxonomy" id="1776957"/>
    <lineage>
        <taxon>Bacteria</taxon>
        <taxon>Pseudomonadati</taxon>
        <taxon>Pseudomonadota</taxon>
        <taxon>Alphaproteobacteria</taxon>
        <taxon>Hyphomicrobiales</taxon>
        <taxon>Aurantimonadaceae</taxon>
        <taxon>Aureimonas</taxon>
    </lineage>
</organism>
<reference evidence="1" key="2">
    <citation type="submission" date="2020-09" db="EMBL/GenBank/DDBJ databases">
        <authorList>
            <person name="Sun Q."/>
            <person name="Zhou Y."/>
        </authorList>
    </citation>
    <scope>NUCLEOTIDE SEQUENCE</scope>
    <source>
        <strain evidence="1">CGMCC 1.15493</strain>
    </source>
</reference>
<dbReference type="EMBL" id="BMJJ01000003">
    <property type="protein sequence ID" value="GGD14172.1"/>
    <property type="molecule type" value="Genomic_DNA"/>
</dbReference>
<dbReference type="InterPro" id="IPR007739">
    <property type="entry name" value="RgpF"/>
</dbReference>
<keyword evidence="2" id="KW-1185">Reference proteome</keyword>
<protein>
    <recommendedName>
        <fullName evidence="3">Rhamnan synthesis protein F</fullName>
    </recommendedName>
</protein>
<sequence>MTQAPPHPSVVIFVHVFYPDVWSEMARVIAAHVATPFRLVITTPLDPSEIVPLASPFLISQVTRTSENRGRDILPFLLALEAEEPFEIGLKLHTKRSPHRADGHLWRQSILASLLPPPPGVDEIISALRDTPKLGLLAPEGLLLPLRDRLNDNRRQAERLAAEICGGHGRAVLKQGWFAAGSMFWFRRGALQDLSASRLIGEFPPERGQLDSTGAHALERLFVIAAEHRGFVALPADALAQASSVKTKEDAHRIAAERPPSEHSWLPSRPLLIAQRYVPFLAWTYRRIPPRLQQGLRRILPSASKRPPRSS</sequence>
<accession>A0A917D9J6</accession>
<dbReference type="Pfam" id="PF05045">
    <property type="entry name" value="RgpF"/>
    <property type="match status" value="1"/>
</dbReference>
<evidence type="ECO:0008006" key="3">
    <source>
        <dbReference type="Google" id="ProtNLM"/>
    </source>
</evidence>
<evidence type="ECO:0000313" key="1">
    <source>
        <dbReference type="EMBL" id="GGD14172.1"/>
    </source>
</evidence>
<proteinExistence type="predicted"/>
<reference evidence="1" key="1">
    <citation type="journal article" date="2014" name="Int. J. Syst. Evol. Microbiol.">
        <title>Complete genome sequence of Corynebacterium casei LMG S-19264T (=DSM 44701T), isolated from a smear-ripened cheese.</title>
        <authorList>
            <consortium name="US DOE Joint Genome Institute (JGI-PGF)"/>
            <person name="Walter F."/>
            <person name="Albersmeier A."/>
            <person name="Kalinowski J."/>
            <person name="Ruckert C."/>
        </authorList>
    </citation>
    <scope>NUCLEOTIDE SEQUENCE</scope>
    <source>
        <strain evidence="1">CGMCC 1.15493</strain>
    </source>
</reference>
<dbReference type="Proteomes" id="UP000613160">
    <property type="component" value="Unassembled WGS sequence"/>
</dbReference>